<dbReference type="InterPro" id="IPR050622">
    <property type="entry name" value="CPA3_antiporter_subunitB"/>
</dbReference>
<evidence type="ECO:0000259" key="8">
    <source>
        <dbReference type="Pfam" id="PF04039"/>
    </source>
</evidence>
<keyword evidence="5 7" id="KW-1133">Transmembrane helix</keyword>
<keyword evidence="6 7" id="KW-0472">Membrane</keyword>
<evidence type="ECO:0000256" key="2">
    <source>
        <dbReference type="ARBA" id="ARBA00009425"/>
    </source>
</evidence>
<evidence type="ECO:0000256" key="1">
    <source>
        <dbReference type="ARBA" id="ARBA00004651"/>
    </source>
</evidence>
<feature type="transmembrane region" description="Helical" evidence="7">
    <location>
        <begin position="79"/>
        <end position="101"/>
    </location>
</feature>
<dbReference type="AlphaFoldDB" id="A0A1I4P8U1"/>
<evidence type="ECO:0000313" key="11">
    <source>
        <dbReference type="Proteomes" id="UP000199561"/>
    </source>
</evidence>
<dbReference type="InterPro" id="IPR007182">
    <property type="entry name" value="MnhB"/>
</dbReference>
<accession>A0A1I4P8U1</accession>
<dbReference type="RefSeq" id="WP_204800077.1">
    <property type="nucleotide sequence ID" value="NZ_CAJNAP010000023.1"/>
</dbReference>
<evidence type="ECO:0000313" key="10">
    <source>
        <dbReference type="EMBL" id="SFM24139.1"/>
    </source>
</evidence>
<organism evidence="10 11">
    <name type="scientific">Nitrosomonas nitrosa</name>
    <dbReference type="NCBI Taxonomy" id="52442"/>
    <lineage>
        <taxon>Bacteria</taxon>
        <taxon>Pseudomonadati</taxon>
        <taxon>Pseudomonadota</taxon>
        <taxon>Betaproteobacteria</taxon>
        <taxon>Nitrosomonadales</taxon>
        <taxon>Nitrosomonadaceae</taxon>
        <taxon>Nitrosomonas</taxon>
    </lineage>
</organism>
<evidence type="ECO:0000256" key="3">
    <source>
        <dbReference type="ARBA" id="ARBA00022475"/>
    </source>
</evidence>
<dbReference type="STRING" id="52442.SAMN05421880_11046"/>
<feature type="transmembrane region" description="Helical" evidence="7">
    <location>
        <begin position="168"/>
        <end position="190"/>
    </location>
</feature>
<evidence type="ECO:0000313" key="9">
    <source>
        <dbReference type="EMBL" id="CAE6509829.1"/>
    </source>
</evidence>
<comment type="similarity">
    <text evidence="2">Belongs to the CPA3 antiporters (TC 2.A.63) subunit B family.</text>
</comment>
<dbReference type="EMBL" id="CAJNAP010000023">
    <property type="protein sequence ID" value="CAE6509829.1"/>
    <property type="molecule type" value="Genomic_DNA"/>
</dbReference>
<dbReference type="Proteomes" id="UP000601736">
    <property type="component" value="Unassembled WGS sequence"/>
</dbReference>
<feature type="transmembrane region" description="Helical" evidence="7">
    <location>
        <begin position="139"/>
        <end position="156"/>
    </location>
</feature>
<feature type="transmembrane region" description="Helical" evidence="7">
    <location>
        <begin position="202"/>
        <end position="227"/>
    </location>
</feature>
<proteinExistence type="inferred from homology"/>
<dbReference type="PANTHER" id="PTHR33932">
    <property type="entry name" value="NA(+)/H(+) ANTIPORTER SUBUNIT B"/>
    <property type="match status" value="1"/>
</dbReference>
<keyword evidence="4 7" id="KW-0812">Transmembrane</keyword>
<evidence type="ECO:0000256" key="7">
    <source>
        <dbReference type="SAM" id="Phobius"/>
    </source>
</evidence>
<evidence type="ECO:0000256" key="6">
    <source>
        <dbReference type="ARBA" id="ARBA00023136"/>
    </source>
</evidence>
<dbReference type="Pfam" id="PF04039">
    <property type="entry name" value="MnhB"/>
    <property type="match status" value="1"/>
</dbReference>
<sequence>MQIKVLSQKMEEDTIASWPIRLTVGGIVLMIAVGLLYAIWSLSPDYAELKWTLAASMHESGVSHPVTAVLMNFRGYDTLLEMGVLLLAVMGTWSLTPIKAAPETHPPGLVQDGLLRLLIPLITLVAGYVLWAGAYAPGGAFQAGALLTAAGILLLLSDWQLPASLLPWLLRLLLVSGVAVFIGAALSMLWLNTYLLAYPPQWAGSIILLIELCATVSISAILVALFLGGRPDEPGSTI</sequence>
<feature type="domain" description="Na+/H+ antiporter MnhB subunit-related protein" evidence="8">
    <location>
        <begin position="114"/>
        <end position="223"/>
    </location>
</feature>
<dbReference type="GO" id="GO:0005886">
    <property type="term" value="C:plasma membrane"/>
    <property type="evidence" value="ECO:0007669"/>
    <property type="project" value="UniProtKB-SubCell"/>
</dbReference>
<dbReference type="PANTHER" id="PTHR33932:SF4">
    <property type="entry name" value="NA(+)_H(+) ANTIPORTER SUBUNIT B"/>
    <property type="match status" value="1"/>
</dbReference>
<feature type="transmembrane region" description="Helical" evidence="7">
    <location>
        <begin position="20"/>
        <end position="40"/>
    </location>
</feature>
<reference evidence="9" key="2">
    <citation type="submission" date="2021-02" db="EMBL/GenBank/DDBJ databases">
        <authorList>
            <person name="Han P."/>
        </authorList>
    </citation>
    <scope>NUCLEOTIDE SEQUENCE</scope>
    <source>
        <strain evidence="9">Nitrosomonas nitrosa 18-3D</strain>
    </source>
</reference>
<feature type="transmembrane region" description="Helical" evidence="7">
    <location>
        <begin position="113"/>
        <end position="133"/>
    </location>
</feature>
<evidence type="ECO:0000256" key="5">
    <source>
        <dbReference type="ARBA" id="ARBA00022989"/>
    </source>
</evidence>
<name>A0A1I4P8U1_9PROT</name>
<gene>
    <name evidence="9" type="ORF">NMYAN_30227</name>
    <name evidence="10" type="ORF">SAMN05421880_11046</name>
</gene>
<keyword evidence="3" id="KW-1003">Cell membrane</keyword>
<protein>
    <submittedName>
        <fullName evidence="10">Domain related to MnhB subunit of Na+/H+ antiporter</fullName>
    </submittedName>
    <submittedName>
        <fullName evidence="9">Sodium:proton antiporter</fullName>
    </submittedName>
</protein>
<dbReference type="Proteomes" id="UP000199561">
    <property type="component" value="Unassembled WGS sequence"/>
</dbReference>
<keyword evidence="11" id="KW-1185">Reference proteome</keyword>
<evidence type="ECO:0000256" key="4">
    <source>
        <dbReference type="ARBA" id="ARBA00022692"/>
    </source>
</evidence>
<dbReference type="EMBL" id="FOUF01000010">
    <property type="protein sequence ID" value="SFM24139.1"/>
    <property type="molecule type" value="Genomic_DNA"/>
</dbReference>
<reference evidence="10 11" key="1">
    <citation type="submission" date="2016-10" db="EMBL/GenBank/DDBJ databases">
        <authorList>
            <person name="de Groot N.N."/>
        </authorList>
    </citation>
    <scope>NUCLEOTIDE SEQUENCE [LARGE SCALE GENOMIC DNA]</scope>
    <source>
        <strain evidence="10 11">Nm146</strain>
    </source>
</reference>
<comment type="subcellular location">
    <subcellularLocation>
        <location evidence="1">Cell membrane</location>
        <topology evidence="1">Multi-pass membrane protein</topology>
    </subcellularLocation>
</comment>